<evidence type="ECO:0000256" key="4">
    <source>
        <dbReference type="ARBA" id="ARBA00022692"/>
    </source>
</evidence>
<accession>A0ABR3STF6</accession>
<feature type="region of interest" description="Disordered" evidence="8">
    <location>
        <begin position="488"/>
        <end position="510"/>
    </location>
</feature>
<evidence type="ECO:0000256" key="9">
    <source>
        <dbReference type="SAM" id="Phobius"/>
    </source>
</evidence>
<reference evidence="10 11" key="1">
    <citation type="submission" date="2024-02" db="EMBL/GenBank/DDBJ databases">
        <title>De novo assembly and annotation of 12 fungi associated with fruit tree decline syndrome in Ontario, Canada.</title>
        <authorList>
            <person name="Sulman M."/>
            <person name="Ellouze W."/>
            <person name="Ilyukhin E."/>
        </authorList>
    </citation>
    <scope>NUCLEOTIDE SEQUENCE [LARGE SCALE GENOMIC DNA]</scope>
    <source>
        <strain evidence="10 11">M1-105</strain>
    </source>
</reference>
<feature type="transmembrane region" description="Helical" evidence="9">
    <location>
        <begin position="151"/>
        <end position="170"/>
    </location>
</feature>
<feature type="region of interest" description="Disordered" evidence="8">
    <location>
        <begin position="1"/>
        <end position="23"/>
    </location>
</feature>
<keyword evidence="2" id="KW-0813">Transport</keyword>
<feature type="transmembrane region" description="Helical" evidence="9">
    <location>
        <begin position="388"/>
        <end position="407"/>
    </location>
</feature>
<feature type="compositionally biased region" description="Basic and acidic residues" evidence="8">
    <location>
        <begin position="491"/>
        <end position="510"/>
    </location>
</feature>
<keyword evidence="5 9" id="KW-1133">Transmembrane helix</keyword>
<evidence type="ECO:0000256" key="2">
    <source>
        <dbReference type="ARBA" id="ARBA00022448"/>
    </source>
</evidence>
<dbReference type="Proteomes" id="UP001521116">
    <property type="component" value="Unassembled WGS sequence"/>
</dbReference>
<keyword evidence="3" id="KW-1003">Cell membrane</keyword>
<comment type="subcellular location">
    <subcellularLocation>
        <location evidence="1">Cell membrane</location>
        <topology evidence="1">Multi-pass membrane protein</topology>
    </subcellularLocation>
</comment>
<keyword evidence="11" id="KW-1185">Reference proteome</keyword>
<feature type="transmembrane region" description="Helical" evidence="9">
    <location>
        <begin position="123"/>
        <end position="145"/>
    </location>
</feature>
<proteinExistence type="predicted"/>
<dbReference type="PANTHER" id="PTHR33281">
    <property type="entry name" value="UPF0187 PROTEIN YNEE"/>
    <property type="match status" value="1"/>
</dbReference>
<name>A0ABR3STF6_9PEZI</name>
<feature type="transmembrane region" description="Helical" evidence="9">
    <location>
        <begin position="361"/>
        <end position="382"/>
    </location>
</feature>
<dbReference type="EMBL" id="JAJVDC020000059">
    <property type="protein sequence ID" value="KAL1628680.1"/>
    <property type="molecule type" value="Genomic_DNA"/>
</dbReference>
<gene>
    <name evidence="10" type="ORF">SLS56_005672</name>
</gene>
<keyword evidence="7 9" id="KW-0472">Membrane</keyword>
<protein>
    <submittedName>
        <fullName evidence="10">Uncharacterized protein</fullName>
    </submittedName>
</protein>
<evidence type="ECO:0000256" key="1">
    <source>
        <dbReference type="ARBA" id="ARBA00004651"/>
    </source>
</evidence>
<dbReference type="InterPro" id="IPR044669">
    <property type="entry name" value="YneE/VCCN1/2-like"/>
</dbReference>
<dbReference type="PANTHER" id="PTHR33281:SF19">
    <property type="entry name" value="VOLTAGE-DEPENDENT ANION CHANNEL-FORMING PROTEIN YNEE"/>
    <property type="match status" value="1"/>
</dbReference>
<keyword evidence="4 9" id="KW-0812">Transmembrane</keyword>
<dbReference type="Pfam" id="PF25539">
    <property type="entry name" value="Bestrophin_2"/>
    <property type="match status" value="1"/>
</dbReference>
<evidence type="ECO:0000313" key="10">
    <source>
        <dbReference type="EMBL" id="KAL1628680.1"/>
    </source>
</evidence>
<keyword evidence="6" id="KW-0406">Ion transport</keyword>
<evidence type="ECO:0000256" key="6">
    <source>
        <dbReference type="ARBA" id="ARBA00023065"/>
    </source>
</evidence>
<evidence type="ECO:0000256" key="7">
    <source>
        <dbReference type="ARBA" id="ARBA00023136"/>
    </source>
</evidence>
<evidence type="ECO:0000313" key="11">
    <source>
        <dbReference type="Proteomes" id="UP001521116"/>
    </source>
</evidence>
<organism evidence="10 11">
    <name type="scientific">Neofusicoccum ribis</name>
    <dbReference type="NCBI Taxonomy" id="45134"/>
    <lineage>
        <taxon>Eukaryota</taxon>
        <taxon>Fungi</taxon>
        <taxon>Dikarya</taxon>
        <taxon>Ascomycota</taxon>
        <taxon>Pezizomycotina</taxon>
        <taxon>Dothideomycetes</taxon>
        <taxon>Dothideomycetes incertae sedis</taxon>
        <taxon>Botryosphaeriales</taxon>
        <taxon>Botryosphaeriaceae</taxon>
        <taxon>Neofusicoccum</taxon>
    </lineage>
</organism>
<evidence type="ECO:0000256" key="8">
    <source>
        <dbReference type="SAM" id="MobiDB-lite"/>
    </source>
</evidence>
<comment type="caution">
    <text evidence="10">The sequence shown here is derived from an EMBL/GenBank/DDBJ whole genome shotgun (WGS) entry which is preliminary data.</text>
</comment>
<sequence>MADGGDYNMPRQRSETVSQRSVRIDPTVEQIEQTPSVPSIVPPPSSNGTAVADCQDHAVDMEAKPLEATFSPDPQVKEGMLRFRQKRSKTIDLDDYFEGPRAIDKHSKWPMFLRMHGSIFPELILPVISCGGWATLITCISQFIYPLGVSNILLTVLGFVVSLAISLRSTTSYERYSEGRKYWAQLMLVSQTLAREIWVSASERDGEEGKEDVLGKLTGLNLIVAFATALKHKLRFEPYMHYEDLNGLVQHLDTYAKEAEDPALLNPIKRTPWKTAGEYLGLPMAESNPRKLLKRAQKPLGNLPLEILSHLSRYVDTLTDAPEGESPKLKGYHQVQATQAIFQLNDVLAGTERVLNTPLPIAYTIAISQIAWLYVLMLPFQLWPTLKWITIPGTMAAAYIILGFEAIGREIENPFGNDVNDLPLDDYCNQLAAEIDIIASTPAPRPDQFIKRQDNLVLFPFSPNGYGAWASRSVGQIRERLRSRPFQTMQEAHEARKSMHESRQKKHEEV</sequence>
<evidence type="ECO:0000256" key="3">
    <source>
        <dbReference type="ARBA" id="ARBA00022475"/>
    </source>
</evidence>
<evidence type="ECO:0000256" key="5">
    <source>
        <dbReference type="ARBA" id="ARBA00022989"/>
    </source>
</evidence>